<dbReference type="RefSeq" id="WP_092018441.1">
    <property type="nucleotide sequence ID" value="NZ_FOXH01000011.1"/>
</dbReference>
<dbReference type="PANTHER" id="PTHR43226">
    <property type="entry name" value="XAA-PRO AMINOPEPTIDASE 3"/>
    <property type="match status" value="1"/>
</dbReference>
<dbReference type="AlphaFoldDB" id="A0A1I5W998"/>
<proteinExistence type="inferred from homology"/>
<evidence type="ECO:0000259" key="8">
    <source>
        <dbReference type="SMART" id="SM01011"/>
    </source>
</evidence>
<dbReference type="InterPro" id="IPR052433">
    <property type="entry name" value="X-Pro_dipept-like"/>
</dbReference>
<dbReference type="EC" id="3.4.11.9" evidence="4"/>
<keyword evidence="9" id="KW-0645">Protease</keyword>
<dbReference type="Gene3D" id="3.40.350.10">
    <property type="entry name" value="Creatinase/prolidase N-terminal domain"/>
    <property type="match status" value="1"/>
</dbReference>
<protein>
    <recommendedName>
        <fullName evidence="4">Xaa-Pro aminopeptidase</fullName>
        <ecNumber evidence="4">3.4.11.9</ecNumber>
    </recommendedName>
</protein>
<sequence>MKYLPIQNTLFVRNRERFAATLKPNSIAIFNSNDPMPTNADGTMGFKQNTDLFYLSGIDQEESILLIYPDCPDPKHREVLFLRETSNHIAVWEGYKYTIEHAREVSGIQTIYWATHFESILTTLVFEAENIYLNTNEHIRNSSVVQTRNARFINWMKDRYPLHNYERIAPLMHSLRVIKSEIEVQQLKEAIRITESGFRRVAKFVKPGVTEYEIEAEFIHEFIRNRSAGFAYQPIIASGANSCVLHYIENNRPCKDGDVLLLDVAAEYGNYNADLTRTIPVNGRFTPRQKQVYNAVLRAMKFATSILTVGNVWSDYQREVEKFIESELIGLGLLDATDVKNQNPDSLPLLKKYFMHGCSHHLGLDVHDVWNRYRRFEAGMVFTCEPGIYIPEEGLGIRLENNLIITEDGNIDLMAGIPIEAEEIEDLMNS</sequence>
<accession>A0A1I5W998</accession>
<dbReference type="Gene3D" id="3.90.230.10">
    <property type="entry name" value="Creatinase/methionine aminopeptidase superfamily"/>
    <property type="match status" value="1"/>
</dbReference>
<dbReference type="SMART" id="SM01011">
    <property type="entry name" value="AMP_N"/>
    <property type="match status" value="1"/>
</dbReference>
<dbReference type="GO" id="GO:0070006">
    <property type="term" value="F:metalloaminopeptidase activity"/>
    <property type="evidence" value="ECO:0007669"/>
    <property type="project" value="InterPro"/>
</dbReference>
<organism evidence="9 10">
    <name type="scientific">Pseudarcicella hirudinis</name>
    <dbReference type="NCBI Taxonomy" id="1079859"/>
    <lineage>
        <taxon>Bacteria</taxon>
        <taxon>Pseudomonadati</taxon>
        <taxon>Bacteroidota</taxon>
        <taxon>Cytophagia</taxon>
        <taxon>Cytophagales</taxon>
        <taxon>Flectobacillaceae</taxon>
        <taxon>Pseudarcicella</taxon>
    </lineage>
</organism>
<evidence type="ECO:0000313" key="9">
    <source>
        <dbReference type="EMBL" id="SFQ16241.1"/>
    </source>
</evidence>
<name>A0A1I5W998_9BACT</name>
<dbReference type="OrthoDB" id="9806388at2"/>
<feature type="domain" description="Aminopeptidase P N-terminal" evidence="8">
    <location>
        <begin position="6"/>
        <end position="142"/>
    </location>
</feature>
<keyword evidence="10" id="KW-1185">Reference proteome</keyword>
<dbReference type="InterPro" id="IPR036005">
    <property type="entry name" value="Creatinase/aminopeptidase-like"/>
</dbReference>
<dbReference type="PANTHER" id="PTHR43226:SF4">
    <property type="entry name" value="XAA-PRO AMINOPEPTIDASE 3"/>
    <property type="match status" value="1"/>
</dbReference>
<dbReference type="GO" id="GO:0006508">
    <property type="term" value="P:proteolysis"/>
    <property type="evidence" value="ECO:0007669"/>
    <property type="project" value="TreeGrafter"/>
</dbReference>
<keyword evidence="7" id="KW-0464">Manganese</keyword>
<comment type="similarity">
    <text evidence="3">Belongs to the peptidase M24B family.</text>
</comment>
<evidence type="ECO:0000256" key="7">
    <source>
        <dbReference type="ARBA" id="ARBA00023211"/>
    </source>
</evidence>
<dbReference type="SUPFAM" id="SSF53092">
    <property type="entry name" value="Creatinase/prolidase N-terminal domain"/>
    <property type="match status" value="1"/>
</dbReference>
<reference evidence="9 10" key="1">
    <citation type="submission" date="2016-10" db="EMBL/GenBank/DDBJ databases">
        <authorList>
            <person name="de Groot N.N."/>
        </authorList>
    </citation>
    <scope>NUCLEOTIDE SEQUENCE [LARGE SCALE GENOMIC DNA]</scope>
    <source>
        <strain evidence="10">E92,LMG 26720,CCM 7988</strain>
    </source>
</reference>
<evidence type="ECO:0000256" key="5">
    <source>
        <dbReference type="ARBA" id="ARBA00022723"/>
    </source>
</evidence>
<dbReference type="Pfam" id="PF00557">
    <property type="entry name" value="Peptidase_M24"/>
    <property type="match status" value="1"/>
</dbReference>
<dbReference type="InterPro" id="IPR029149">
    <property type="entry name" value="Creatin/AminoP/Spt16_N"/>
</dbReference>
<evidence type="ECO:0000256" key="4">
    <source>
        <dbReference type="ARBA" id="ARBA00012574"/>
    </source>
</evidence>
<dbReference type="Pfam" id="PF05195">
    <property type="entry name" value="AMP_N"/>
    <property type="match status" value="1"/>
</dbReference>
<dbReference type="InterPro" id="IPR000994">
    <property type="entry name" value="Pept_M24"/>
</dbReference>
<evidence type="ECO:0000256" key="2">
    <source>
        <dbReference type="ARBA" id="ARBA00001936"/>
    </source>
</evidence>
<evidence type="ECO:0000313" key="10">
    <source>
        <dbReference type="Proteomes" id="UP000199306"/>
    </source>
</evidence>
<dbReference type="STRING" id="1079859.SAMN04515674_11155"/>
<comment type="cofactor">
    <cofactor evidence="2">
        <name>Mn(2+)</name>
        <dbReference type="ChEBI" id="CHEBI:29035"/>
    </cofactor>
</comment>
<keyword evidence="5" id="KW-0479">Metal-binding</keyword>
<dbReference type="GO" id="GO:0030145">
    <property type="term" value="F:manganese ion binding"/>
    <property type="evidence" value="ECO:0007669"/>
    <property type="project" value="InterPro"/>
</dbReference>
<dbReference type="Proteomes" id="UP000199306">
    <property type="component" value="Unassembled WGS sequence"/>
</dbReference>
<evidence type="ECO:0000256" key="3">
    <source>
        <dbReference type="ARBA" id="ARBA00008766"/>
    </source>
</evidence>
<comment type="catalytic activity">
    <reaction evidence="1">
        <text>Release of any N-terminal amino acid, including proline, that is linked to proline, even from a dipeptide or tripeptide.</text>
        <dbReference type="EC" id="3.4.11.9"/>
    </reaction>
</comment>
<evidence type="ECO:0000256" key="1">
    <source>
        <dbReference type="ARBA" id="ARBA00001424"/>
    </source>
</evidence>
<dbReference type="InterPro" id="IPR007865">
    <property type="entry name" value="Aminopep_P_N"/>
</dbReference>
<dbReference type="EMBL" id="FOXH01000011">
    <property type="protein sequence ID" value="SFQ16241.1"/>
    <property type="molecule type" value="Genomic_DNA"/>
</dbReference>
<gene>
    <name evidence="9" type="ORF">SAMN04515674_11155</name>
</gene>
<evidence type="ECO:0000256" key="6">
    <source>
        <dbReference type="ARBA" id="ARBA00022801"/>
    </source>
</evidence>
<dbReference type="SUPFAM" id="SSF55920">
    <property type="entry name" value="Creatinase/aminopeptidase"/>
    <property type="match status" value="1"/>
</dbReference>
<keyword evidence="6" id="KW-0378">Hydrolase</keyword>
<keyword evidence="9" id="KW-0031">Aminopeptidase</keyword>